<dbReference type="GeneID" id="91094389"/>
<dbReference type="AlphaFoldDB" id="A0AAX4JUD3"/>
<name>A0AAX4JUD3_9TREE</name>
<evidence type="ECO:0000313" key="1">
    <source>
        <dbReference type="EMBL" id="WWC88806.1"/>
    </source>
</evidence>
<accession>A0AAX4JUD3</accession>
<keyword evidence="2" id="KW-1185">Reference proteome</keyword>
<dbReference type="Proteomes" id="UP001355207">
    <property type="component" value="Chromosome 4"/>
</dbReference>
<protein>
    <submittedName>
        <fullName evidence="1">Uncharacterized protein</fullName>
    </submittedName>
</protein>
<evidence type="ECO:0000313" key="2">
    <source>
        <dbReference type="Proteomes" id="UP001355207"/>
    </source>
</evidence>
<sequence>MSGNTASALNHTQYTCPHWNFCTESIDQSRADQLRLSIDTDSDKRDLEGEILCVYAYGQSEDNDEGLPTACEAQDDYFPIKSKPLINDYRKSDTTLVFREHAFAVLANNLNDDVNPEKQKYAGFFDHISQHWNELQESGEPIDERTKYALITNSLHGGVLYPNLEEAYNVISKITTRGEDNEISLTPFGEKAYKLHSIRKILDSFYGEPSEASLTTFPDMIESEAMHIPNDIKSDLNEIYQNTIFHFRNMRQTCLNPRKTFEETQESGFLEPFWNEFPPHIHSDGQADASKLTEAKLAGDTLVKWSKAFSATSNDI</sequence>
<reference evidence="1 2" key="1">
    <citation type="submission" date="2024-01" db="EMBL/GenBank/DDBJ databases">
        <title>Comparative genomics of Cryptococcus and Kwoniella reveals pathogenesis evolution and contrasting modes of karyotype evolution via chromosome fusion or intercentromeric recombination.</title>
        <authorList>
            <person name="Coelho M.A."/>
            <person name="David-Palma M."/>
            <person name="Shea T."/>
            <person name="Bowers K."/>
            <person name="McGinley-Smith S."/>
            <person name="Mohammad A.W."/>
            <person name="Gnirke A."/>
            <person name="Yurkov A.M."/>
            <person name="Nowrousian M."/>
            <person name="Sun S."/>
            <person name="Cuomo C.A."/>
            <person name="Heitman J."/>
        </authorList>
    </citation>
    <scope>NUCLEOTIDE SEQUENCE [LARGE SCALE GENOMIC DNA]</scope>
    <source>
        <strain evidence="1 2">CBS 6074</strain>
    </source>
</reference>
<organism evidence="1 2">
    <name type="scientific">Kwoniella dendrophila CBS 6074</name>
    <dbReference type="NCBI Taxonomy" id="1295534"/>
    <lineage>
        <taxon>Eukaryota</taxon>
        <taxon>Fungi</taxon>
        <taxon>Dikarya</taxon>
        <taxon>Basidiomycota</taxon>
        <taxon>Agaricomycotina</taxon>
        <taxon>Tremellomycetes</taxon>
        <taxon>Tremellales</taxon>
        <taxon>Cryptococcaceae</taxon>
        <taxon>Kwoniella</taxon>
    </lineage>
</organism>
<proteinExistence type="predicted"/>
<gene>
    <name evidence="1" type="ORF">L201_003719</name>
</gene>
<dbReference type="EMBL" id="CP144101">
    <property type="protein sequence ID" value="WWC88806.1"/>
    <property type="molecule type" value="Genomic_DNA"/>
</dbReference>
<dbReference type="RefSeq" id="XP_066075569.1">
    <property type="nucleotide sequence ID" value="XM_066219472.1"/>
</dbReference>